<evidence type="ECO:0000256" key="7">
    <source>
        <dbReference type="ARBA" id="ARBA00022723"/>
    </source>
</evidence>
<evidence type="ECO:0000313" key="13">
    <source>
        <dbReference type="EMBL" id="KAJ8903694.1"/>
    </source>
</evidence>
<proteinExistence type="inferred from homology"/>
<evidence type="ECO:0000256" key="11">
    <source>
        <dbReference type="PIRNR" id="PIRNR004967"/>
    </source>
</evidence>
<dbReference type="Gene3D" id="3.40.50.11840">
    <property type="entry name" value="Diphthamide synthesis DPH1/DPH2 domain 1"/>
    <property type="match status" value="1"/>
</dbReference>
<keyword evidence="14" id="KW-1185">Reference proteome</keyword>
<dbReference type="EC" id="2.5.1.108" evidence="3 11"/>
<evidence type="ECO:0000256" key="1">
    <source>
        <dbReference type="ARBA" id="ARBA00005156"/>
    </source>
</evidence>
<evidence type="ECO:0000313" key="14">
    <source>
        <dbReference type="Proteomes" id="UP001157974"/>
    </source>
</evidence>
<dbReference type="GO" id="GO:0017183">
    <property type="term" value="P:protein histidyl modification to diphthamide"/>
    <property type="evidence" value="ECO:0007669"/>
    <property type="project" value="UniProtKB-UniRule"/>
</dbReference>
<evidence type="ECO:0000256" key="9">
    <source>
        <dbReference type="ARBA" id="ARBA00023014"/>
    </source>
</evidence>
<dbReference type="InterPro" id="IPR035435">
    <property type="entry name" value="DPH1/DPH2_euk_archaea"/>
</dbReference>
<evidence type="ECO:0000256" key="4">
    <source>
        <dbReference type="ARBA" id="ARBA00021915"/>
    </source>
</evidence>
<keyword evidence="8" id="KW-0408">Iron</keyword>
<dbReference type="PANTHER" id="PTHR10762">
    <property type="entry name" value="DIPHTHAMIDE BIOSYNTHESIS PROTEIN"/>
    <property type="match status" value="1"/>
</dbReference>
<protein>
    <recommendedName>
        <fullName evidence="4 11">2-(3-amino-3-carboxypropyl)histidine synthase subunit 1</fullName>
        <ecNumber evidence="3 11">2.5.1.108</ecNumber>
    </recommendedName>
</protein>
<evidence type="ECO:0000256" key="3">
    <source>
        <dbReference type="ARBA" id="ARBA00012221"/>
    </source>
</evidence>
<dbReference type="EMBL" id="JAMWBK010000007">
    <property type="protein sequence ID" value="KAJ8903694.1"/>
    <property type="molecule type" value="Genomic_DNA"/>
</dbReference>
<dbReference type="GO" id="GO:0051539">
    <property type="term" value="F:4 iron, 4 sulfur cluster binding"/>
    <property type="evidence" value="ECO:0007669"/>
    <property type="project" value="UniProtKB-UniRule"/>
</dbReference>
<dbReference type="PIRSF" id="PIRSF004967">
    <property type="entry name" value="DPH1"/>
    <property type="match status" value="1"/>
</dbReference>
<comment type="cofactor">
    <cofactor evidence="11">
        <name>[4Fe-4S] cluster</name>
        <dbReference type="ChEBI" id="CHEBI:49883"/>
    </cofactor>
    <text evidence="11">Binds 1 [4Fe-4S] cluster per subunit. The cluster is coordinated with 3 cysteines and an exchangeable S-adenosyl-L-methionine.</text>
</comment>
<comment type="catalytic activity">
    <reaction evidence="10 11">
        <text>L-histidyl-[translation elongation factor 2] + S-adenosyl-L-methionine = 2-[(3S)-amino-3-carboxypropyl]-L-histidyl-[translation elongation factor 2] + S-methyl-5'-thioadenosine + H(+)</text>
        <dbReference type="Rhea" id="RHEA:36783"/>
        <dbReference type="Rhea" id="RHEA-COMP:9748"/>
        <dbReference type="Rhea" id="RHEA-COMP:9749"/>
        <dbReference type="ChEBI" id="CHEBI:15378"/>
        <dbReference type="ChEBI" id="CHEBI:17509"/>
        <dbReference type="ChEBI" id="CHEBI:29979"/>
        <dbReference type="ChEBI" id="CHEBI:59789"/>
        <dbReference type="ChEBI" id="CHEBI:73995"/>
        <dbReference type="EC" id="2.5.1.108"/>
    </reaction>
</comment>
<dbReference type="AlphaFoldDB" id="A0AAV8UM98"/>
<evidence type="ECO:0000256" key="12">
    <source>
        <dbReference type="SAM" id="MobiDB-lite"/>
    </source>
</evidence>
<accession>A0AAV8UM98</accession>
<evidence type="ECO:0000256" key="10">
    <source>
        <dbReference type="ARBA" id="ARBA00048403"/>
    </source>
</evidence>
<dbReference type="SFLD" id="SFLDS00032">
    <property type="entry name" value="Radical_SAM_3-amino-3-carboxyp"/>
    <property type="match status" value="1"/>
</dbReference>
<dbReference type="InterPro" id="IPR042264">
    <property type="entry name" value="DPH1/DPH2_2"/>
</dbReference>
<sequence length="405" mass="44979">MQSDVGKSVLEPKKPPRVPRGGVSTGVPEEILQDQVLVRDVAALPSNYNFELFKTVWRVRRAGAKKVALQMPEGLLMYASVIGDVLKKHCNGPDVIVLGDVTYGACCVDDFSASALGCDFLVHYGHSCLVPVQSCKIPMLYVFVEIHFDPKHLLDCIREEFEKGTKLALLGTIQFVATIQALKSELIDDFLEIIVPKARPLSPGELLGCTAPQLGDVDVLVYIADGRFHLESVMIANPTVKAYKYDPYSKAFTVEEYGHELMMRNRLSTIVNAKSAKRFGVILGTLGRQGSLAIVNRIKAALNAAEKEYMVVLLSELQPAKLKLMEGRVEAWIQIACPRLSIDWGMAFSKPLLTPYEAYVALGKVEWRSQYPMDYYAKGGGEWSNYFKPESETVKPSRTIREGVK</sequence>
<dbReference type="InterPro" id="IPR016435">
    <property type="entry name" value="DPH1/DPH2"/>
</dbReference>
<keyword evidence="5 11" id="KW-0808">Transferase</keyword>
<reference evidence="13 14" key="1">
    <citation type="journal article" date="2023" name="Nat. Commun.">
        <title>Origin of minicircular mitochondrial genomes in red algae.</title>
        <authorList>
            <person name="Lee Y."/>
            <person name="Cho C.H."/>
            <person name="Lee Y.M."/>
            <person name="Park S.I."/>
            <person name="Yang J.H."/>
            <person name="West J.A."/>
            <person name="Bhattacharya D."/>
            <person name="Yoon H.S."/>
        </authorList>
    </citation>
    <scope>NUCLEOTIDE SEQUENCE [LARGE SCALE GENOMIC DNA]</scope>
    <source>
        <strain evidence="13 14">CCMP1338</strain>
        <tissue evidence="13">Whole cell</tissue>
    </source>
</reference>
<keyword evidence="6 11" id="KW-0949">S-adenosyl-L-methionine</keyword>
<dbReference type="Pfam" id="PF01866">
    <property type="entry name" value="Diphthamide_syn"/>
    <property type="match status" value="1"/>
</dbReference>
<dbReference type="GO" id="GO:0046872">
    <property type="term" value="F:metal ion binding"/>
    <property type="evidence" value="ECO:0007669"/>
    <property type="project" value="UniProtKB-KW"/>
</dbReference>
<dbReference type="GO" id="GO:0090560">
    <property type="term" value="F:2-(3-amino-3-carboxypropyl)histidine synthase activity"/>
    <property type="evidence" value="ECO:0007669"/>
    <property type="project" value="UniProtKB-UniRule"/>
</dbReference>
<organism evidence="13 14">
    <name type="scientific">Rhodosorus marinus</name>
    <dbReference type="NCBI Taxonomy" id="101924"/>
    <lineage>
        <taxon>Eukaryota</taxon>
        <taxon>Rhodophyta</taxon>
        <taxon>Stylonematophyceae</taxon>
        <taxon>Stylonematales</taxon>
        <taxon>Stylonemataceae</taxon>
        <taxon>Rhodosorus</taxon>
    </lineage>
</organism>
<dbReference type="Gene3D" id="3.40.50.11860">
    <property type="entry name" value="Diphthamide synthesis DPH1/DPH2 domain 3"/>
    <property type="match status" value="1"/>
</dbReference>
<comment type="caution">
    <text evidence="13">The sequence shown here is derived from an EMBL/GenBank/DDBJ whole genome shotgun (WGS) entry which is preliminary data.</text>
</comment>
<dbReference type="Gene3D" id="3.40.50.11850">
    <property type="entry name" value="Diphthamide synthesis DPH1/DPH2 domain 2"/>
    <property type="match status" value="1"/>
</dbReference>
<dbReference type="InterPro" id="IPR042265">
    <property type="entry name" value="DPH1/DPH2_3"/>
</dbReference>
<evidence type="ECO:0000256" key="8">
    <source>
        <dbReference type="ARBA" id="ARBA00023004"/>
    </source>
</evidence>
<feature type="region of interest" description="Disordered" evidence="12">
    <location>
        <begin position="1"/>
        <end position="25"/>
    </location>
</feature>
<dbReference type="FunFam" id="3.40.50.11840:FF:000001">
    <property type="entry name" value="2-(3-amino-3-carboxypropyl)histidine synthase subunit 1"/>
    <property type="match status" value="1"/>
</dbReference>
<dbReference type="PANTHER" id="PTHR10762:SF1">
    <property type="entry name" value="2-(3-AMINO-3-CARBOXYPROPYL)HISTIDINE SYNTHASE SUBUNIT 1"/>
    <property type="match status" value="1"/>
</dbReference>
<keyword evidence="11" id="KW-0004">4Fe-4S</keyword>
<dbReference type="NCBIfam" id="TIGR00322">
    <property type="entry name" value="diphth2_R"/>
    <property type="match status" value="1"/>
</dbReference>
<evidence type="ECO:0000256" key="5">
    <source>
        <dbReference type="ARBA" id="ARBA00022679"/>
    </source>
</evidence>
<dbReference type="FunFam" id="3.40.50.11860:FF:000002">
    <property type="entry name" value="2-(3-amino-3-carboxypropyl)histidine synthase subunit 1"/>
    <property type="match status" value="1"/>
</dbReference>
<evidence type="ECO:0000256" key="6">
    <source>
        <dbReference type="ARBA" id="ARBA00022691"/>
    </source>
</evidence>
<evidence type="ECO:0000256" key="2">
    <source>
        <dbReference type="ARBA" id="ARBA00010173"/>
    </source>
</evidence>
<keyword evidence="9" id="KW-0411">Iron-sulfur</keyword>
<comment type="function">
    <text evidence="11">Catalyzes the first step of diphthamide biosynthesis, a post-translational modification of histidine which occurs in elongation factor 2.</text>
</comment>
<comment type="similarity">
    <text evidence="2 11">Belongs to the DPH1/DPH2 family. DPH1 subfamily.</text>
</comment>
<comment type="pathway">
    <text evidence="1 11">Protein modification; peptidyl-diphthamide biosynthesis.</text>
</comment>
<dbReference type="Proteomes" id="UP001157974">
    <property type="component" value="Unassembled WGS sequence"/>
</dbReference>
<keyword evidence="7" id="KW-0479">Metal-binding</keyword>
<gene>
    <name evidence="13" type="ORF">NDN08_004795</name>
</gene>
<dbReference type="InterPro" id="IPR042263">
    <property type="entry name" value="DPH1/DPH2_1"/>
</dbReference>
<name>A0AAV8UM98_9RHOD</name>
<dbReference type="SFLD" id="SFLDG01121">
    <property type="entry name" value="Diphthamide_biosynthesis"/>
    <property type="match status" value="1"/>
</dbReference>
<dbReference type="FunFam" id="3.40.50.11850:FF:000001">
    <property type="entry name" value="2-(3-amino-3-carboxypropyl)histidine synthase subunit 1"/>
    <property type="match status" value="1"/>
</dbReference>